<dbReference type="PROSITE" id="PS51375">
    <property type="entry name" value="PPR"/>
    <property type="match status" value="5"/>
</dbReference>
<feature type="repeat" description="PPR" evidence="3">
    <location>
        <begin position="272"/>
        <end position="306"/>
    </location>
</feature>
<dbReference type="FunFam" id="1.25.40.10:FF:000344">
    <property type="entry name" value="Pentatricopeptide repeat-containing protein"/>
    <property type="match status" value="1"/>
</dbReference>
<dbReference type="Proteomes" id="UP001341281">
    <property type="component" value="Chromosome 06"/>
</dbReference>
<dbReference type="NCBIfam" id="TIGR00756">
    <property type="entry name" value="PPR"/>
    <property type="match status" value="4"/>
</dbReference>
<keyword evidence="5" id="KW-1185">Reference proteome</keyword>
<dbReference type="InterPro" id="IPR046960">
    <property type="entry name" value="PPR_At4g14850-like_plant"/>
</dbReference>
<proteinExistence type="predicted"/>
<sequence>MASSSPSSSCDDPALTPRYAAALLARCASRAAAAALHARLLRCSRAFFCSPYLANCLGAAYSRLGAAPSAVALMRAAANPNVFSHNILLSALLGSGLLEDARRLFDEMPERDAVTYNTMVSGYVAGALPNEAFRLFCAMKERGVRPTAFTFSIVSSAVGGSVRRGRQLHAAAVRHGLAHSDAVVGNAFIDMYGRIGLFQYAARVFSCMEEPDVTSWNSVMSVYKDQALSGAVFKCFRSMRSKGFSADAFTASTVLSVCSDVKDFANGMPTWRSESCNALMSGYARSGLMEEALSLFAASMRNGVVPTEFTFASVLRWSSCFGLMEQGTQIHCLVCKLGFQHDVIVSTALTDMYCKLGLTKHARKIFSAIGEKDLVSWNTMLLGLLHNGRGKEALVIFRRMLKYGIQPDRITLFGALSACSLDVLVTEGMDIITLFKDRYHIIPTLEHYTCVVDMLCHAGMFTEAVNYVENNLPKFSAATFSNILEACIVQGNIGMAELVAEKMVMQKSRLSLPYFVLAQIYGSRCKWEKMAGVWRSMEYHRAKKVQSCSWLCIRNHIYVFTSEQILHHGKGATYEVLDLLFWDMMDDNYAPSFVEPKKSEGLGSLQLLLTWLFLGVSIAIAMSQKILGYGQEKASIQSIFGMLSPGIRNLIDLEDHNREFSSALQKRIVIRARLVELPNGHNLGFLLKSAAALCVDKSAVLPDLAASRVGDVAHLHHGVGELLEEGGGVSPVFVDGVRGGVAGDAGPHLLVGVEEALALDECLEVGVVKDVGGVAVHGTDVVITTVPGADVLQLAEVSDDGLYLDVISKSPTTASLAAMASRSAQETVPGHSASSFSLILSTRSNPFSELTFWSACFSPIIVAVSSSSTDPSQPCKDRSEFRCSASQICQTAAQTAAALVDTHCAEVVMEMSWKWRRSIRAALRVSARTAHSISVRTTCSTFGHVLE</sequence>
<gene>
    <name evidence="4" type="ORF">U9M48_028941</name>
</gene>
<dbReference type="PANTHER" id="PTHR47926">
    <property type="entry name" value="PENTATRICOPEPTIDE REPEAT-CONTAINING PROTEIN"/>
    <property type="match status" value="1"/>
</dbReference>
<evidence type="ECO:0000313" key="4">
    <source>
        <dbReference type="EMBL" id="WVZ81586.1"/>
    </source>
</evidence>
<dbReference type="InterPro" id="IPR002885">
    <property type="entry name" value="PPR_rpt"/>
</dbReference>
<feature type="repeat" description="PPR" evidence="3">
    <location>
        <begin position="373"/>
        <end position="407"/>
    </location>
</feature>
<evidence type="ECO:0000313" key="5">
    <source>
        <dbReference type="Proteomes" id="UP001341281"/>
    </source>
</evidence>
<feature type="repeat" description="PPR" evidence="3">
    <location>
        <begin position="212"/>
        <end position="246"/>
    </location>
</feature>
<organism evidence="4 5">
    <name type="scientific">Paspalum notatum var. saurae</name>
    <dbReference type="NCBI Taxonomy" id="547442"/>
    <lineage>
        <taxon>Eukaryota</taxon>
        <taxon>Viridiplantae</taxon>
        <taxon>Streptophyta</taxon>
        <taxon>Embryophyta</taxon>
        <taxon>Tracheophyta</taxon>
        <taxon>Spermatophyta</taxon>
        <taxon>Magnoliopsida</taxon>
        <taxon>Liliopsida</taxon>
        <taxon>Poales</taxon>
        <taxon>Poaceae</taxon>
        <taxon>PACMAD clade</taxon>
        <taxon>Panicoideae</taxon>
        <taxon>Andropogonodae</taxon>
        <taxon>Paspaleae</taxon>
        <taxon>Paspalinae</taxon>
        <taxon>Paspalum</taxon>
    </lineage>
</organism>
<feature type="repeat" description="PPR" evidence="3">
    <location>
        <begin position="81"/>
        <end position="111"/>
    </location>
</feature>
<dbReference type="Pfam" id="PF13041">
    <property type="entry name" value="PPR_2"/>
    <property type="match status" value="2"/>
</dbReference>
<dbReference type="Gene3D" id="1.25.40.10">
    <property type="entry name" value="Tetratricopeptide repeat domain"/>
    <property type="match status" value="5"/>
</dbReference>
<reference evidence="4 5" key="1">
    <citation type="submission" date="2024-02" db="EMBL/GenBank/DDBJ databases">
        <title>High-quality chromosome-scale genome assembly of Pensacola bahiagrass (Paspalum notatum Flugge var. saurae).</title>
        <authorList>
            <person name="Vega J.M."/>
            <person name="Podio M."/>
            <person name="Orjuela J."/>
            <person name="Siena L.A."/>
            <person name="Pessino S.C."/>
            <person name="Combes M.C."/>
            <person name="Mariac C."/>
            <person name="Albertini E."/>
            <person name="Pupilli F."/>
            <person name="Ortiz J.P.A."/>
            <person name="Leblanc O."/>
        </authorList>
    </citation>
    <scope>NUCLEOTIDE SEQUENCE [LARGE SCALE GENOMIC DNA]</scope>
    <source>
        <strain evidence="4">R1</strain>
        <tissue evidence="4">Leaf</tissue>
    </source>
</reference>
<keyword evidence="1" id="KW-0677">Repeat</keyword>
<dbReference type="GO" id="GO:0003723">
    <property type="term" value="F:RNA binding"/>
    <property type="evidence" value="ECO:0007669"/>
    <property type="project" value="InterPro"/>
</dbReference>
<dbReference type="GO" id="GO:0009451">
    <property type="term" value="P:RNA modification"/>
    <property type="evidence" value="ECO:0007669"/>
    <property type="project" value="InterPro"/>
</dbReference>
<keyword evidence="2" id="KW-0809">Transit peptide</keyword>
<evidence type="ECO:0000256" key="1">
    <source>
        <dbReference type="ARBA" id="ARBA00022737"/>
    </source>
</evidence>
<dbReference type="PANTHER" id="PTHR47926:SF479">
    <property type="entry name" value="PENTACOTRIPEPTIDE-REPEAT REGION OF PRORP DOMAIN-CONTAINING PROTEIN"/>
    <property type="match status" value="1"/>
</dbReference>
<feature type="repeat" description="PPR" evidence="3">
    <location>
        <begin position="112"/>
        <end position="146"/>
    </location>
</feature>
<accession>A0AAQ3TXQ6</accession>
<dbReference type="InterPro" id="IPR011990">
    <property type="entry name" value="TPR-like_helical_dom_sf"/>
</dbReference>
<dbReference type="EMBL" id="CP144750">
    <property type="protein sequence ID" value="WVZ81586.1"/>
    <property type="molecule type" value="Genomic_DNA"/>
</dbReference>
<evidence type="ECO:0000256" key="2">
    <source>
        <dbReference type="ARBA" id="ARBA00022946"/>
    </source>
</evidence>
<dbReference type="AlphaFoldDB" id="A0AAQ3TXQ6"/>
<evidence type="ECO:0008006" key="6">
    <source>
        <dbReference type="Google" id="ProtNLM"/>
    </source>
</evidence>
<dbReference type="FunFam" id="1.25.40.10:FF:000442">
    <property type="entry name" value="Pentatricopeptide repeat-containing protein At3g49710"/>
    <property type="match status" value="1"/>
</dbReference>
<dbReference type="FunFam" id="1.25.40.10:FF:001325">
    <property type="entry name" value="Tetratricopeptide repeat (TPR)-like superfamily protein"/>
    <property type="match status" value="1"/>
</dbReference>
<protein>
    <recommendedName>
        <fullName evidence="6">Pentatricopeptide repeat-containing protein</fullName>
    </recommendedName>
</protein>
<evidence type="ECO:0000256" key="3">
    <source>
        <dbReference type="PROSITE-ProRule" id="PRU00708"/>
    </source>
</evidence>
<dbReference type="Pfam" id="PF01535">
    <property type="entry name" value="PPR"/>
    <property type="match status" value="6"/>
</dbReference>
<dbReference type="FunFam" id="1.25.40.10:FF:002123">
    <property type="entry name" value="Tetratricopeptide repeat (TPR)-like superfamily protein"/>
    <property type="match status" value="1"/>
</dbReference>
<name>A0AAQ3TXQ6_PASNO</name>